<dbReference type="VEuPathDB" id="FungiDB:PYU1_G001528"/>
<dbReference type="HOGENOM" id="CLU_046500_0_2_1"/>
<dbReference type="STRING" id="431595.K3W987"/>
<dbReference type="EnsemblProtists" id="PYU1_T001528">
    <property type="protein sequence ID" value="PYU1_T001528"/>
    <property type="gene ID" value="PYU1_G001528"/>
</dbReference>
<reference evidence="4" key="2">
    <citation type="submission" date="2010-04" db="EMBL/GenBank/DDBJ databases">
        <authorList>
            <person name="Buell R."/>
            <person name="Hamilton J."/>
            <person name="Hostetler J."/>
        </authorList>
    </citation>
    <scope>NUCLEOTIDE SEQUENCE [LARGE SCALE GENOMIC DNA]</scope>
    <source>
        <strain evidence="4">DAOM:BR144</strain>
    </source>
</reference>
<evidence type="ECO:0000256" key="2">
    <source>
        <dbReference type="SAM" id="SignalP"/>
    </source>
</evidence>
<organism evidence="3 4">
    <name type="scientific">Globisporangium ultimum (strain ATCC 200006 / CBS 805.95 / DAOM BR144)</name>
    <name type="common">Pythium ultimum</name>
    <dbReference type="NCBI Taxonomy" id="431595"/>
    <lineage>
        <taxon>Eukaryota</taxon>
        <taxon>Sar</taxon>
        <taxon>Stramenopiles</taxon>
        <taxon>Oomycota</taxon>
        <taxon>Peronosporomycetes</taxon>
        <taxon>Pythiales</taxon>
        <taxon>Pythiaceae</taxon>
        <taxon>Globisporangium</taxon>
    </lineage>
</organism>
<evidence type="ECO:0000313" key="4">
    <source>
        <dbReference type="Proteomes" id="UP000019132"/>
    </source>
</evidence>
<feature type="compositionally biased region" description="Low complexity" evidence="1">
    <location>
        <begin position="208"/>
        <end position="259"/>
    </location>
</feature>
<proteinExistence type="predicted"/>
<dbReference type="Proteomes" id="UP000019132">
    <property type="component" value="Unassembled WGS sequence"/>
</dbReference>
<protein>
    <recommendedName>
        <fullName evidence="5">SCP domain-containing protein</fullName>
    </recommendedName>
</protein>
<dbReference type="InParanoid" id="K3W987"/>
<sequence>MVAPSFKSTAVLAGALAIFTLNGADAHGSMSVPKPTFTINGDTTQFCGTVDSSALTAPAGMSFTTDPLSNTNAFTAALKTSSYKSVRDLWNAKGVLGVTGATKQCGYTSATGAAQPLPAKYVEWSHGSGEGFTPSHQGPCEVWCDNVLAFTDTNCAKNYPTAPAKLPFDHAKCVGKKMLTIYWLALHSPQWQAYINCAPLEGSTAGAASAASSAESDADSETPAPASSPAAPSTSSDDEYATTPAPAASSKSASTPAKTSKCKAKTGKKKSLRN</sequence>
<keyword evidence="2" id="KW-0732">Signal</keyword>
<evidence type="ECO:0008006" key="5">
    <source>
        <dbReference type="Google" id="ProtNLM"/>
    </source>
</evidence>
<evidence type="ECO:0000313" key="3">
    <source>
        <dbReference type="EnsemblProtists" id="PYU1_T001528"/>
    </source>
</evidence>
<feature type="region of interest" description="Disordered" evidence="1">
    <location>
        <begin position="208"/>
        <end position="274"/>
    </location>
</feature>
<feature type="chain" id="PRO_5003870821" description="SCP domain-containing protein" evidence="2">
    <location>
        <begin position="27"/>
        <end position="274"/>
    </location>
</feature>
<reference evidence="3" key="3">
    <citation type="submission" date="2015-02" db="UniProtKB">
        <authorList>
            <consortium name="EnsemblProtists"/>
        </authorList>
    </citation>
    <scope>IDENTIFICATION</scope>
    <source>
        <strain evidence="3">DAOM BR144</strain>
    </source>
</reference>
<dbReference type="eggNOG" id="ENOG502SQBJ">
    <property type="taxonomic scope" value="Eukaryota"/>
</dbReference>
<reference evidence="4" key="1">
    <citation type="journal article" date="2010" name="Genome Biol.">
        <title>Genome sequence of the necrotrophic plant pathogen Pythium ultimum reveals original pathogenicity mechanisms and effector repertoire.</title>
        <authorList>
            <person name="Levesque C.A."/>
            <person name="Brouwer H."/>
            <person name="Cano L."/>
            <person name="Hamilton J.P."/>
            <person name="Holt C."/>
            <person name="Huitema E."/>
            <person name="Raffaele S."/>
            <person name="Robideau G.P."/>
            <person name="Thines M."/>
            <person name="Win J."/>
            <person name="Zerillo M.M."/>
            <person name="Beakes G.W."/>
            <person name="Boore J.L."/>
            <person name="Busam D."/>
            <person name="Dumas B."/>
            <person name="Ferriera S."/>
            <person name="Fuerstenberg S.I."/>
            <person name="Gachon C.M."/>
            <person name="Gaulin E."/>
            <person name="Govers F."/>
            <person name="Grenville-Briggs L."/>
            <person name="Horner N."/>
            <person name="Hostetler J."/>
            <person name="Jiang R.H."/>
            <person name="Johnson J."/>
            <person name="Krajaejun T."/>
            <person name="Lin H."/>
            <person name="Meijer H.J."/>
            <person name="Moore B."/>
            <person name="Morris P."/>
            <person name="Phuntmart V."/>
            <person name="Puiu D."/>
            <person name="Shetty J."/>
            <person name="Stajich J.E."/>
            <person name="Tripathy S."/>
            <person name="Wawra S."/>
            <person name="van West P."/>
            <person name="Whitty B.R."/>
            <person name="Coutinho P.M."/>
            <person name="Henrissat B."/>
            <person name="Martin F."/>
            <person name="Thomas P.D."/>
            <person name="Tyler B.M."/>
            <person name="De Vries R.P."/>
            <person name="Kamoun S."/>
            <person name="Yandell M."/>
            <person name="Tisserat N."/>
            <person name="Buell C.R."/>
        </authorList>
    </citation>
    <scope>NUCLEOTIDE SEQUENCE</scope>
    <source>
        <strain evidence="4">DAOM:BR144</strain>
    </source>
</reference>
<feature type="signal peptide" evidence="2">
    <location>
        <begin position="1"/>
        <end position="26"/>
    </location>
</feature>
<feature type="compositionally biased region" description="Basic residues" evidence="1">
    <location>
        <begin position="260"/>
        <end position="274"/>
    </location>
</feature>
<dbReference type="EMBL" id="GL376626">
    <property type="status" value="NOT_ANNOTATED_CDS"/>
    <property type="molecule type" value="Genomic_DNA"/>
</dbReference>
<dbReference type="OMA" id="WRNNAGW"/>
<keyword evidence="4" id="KW-1185">Reference proteome</keyword>
<name>K3W987_GLOUD</name>
<accession>K3W987</accession>
<evidence type="ECO:0000256" key="1">
    <source>
        <dbReference type="SAM" id="MobiDB-lite"/>
    </source>
</evidence>
<dbReference type="AlphaFoldDB" id="K3W987"/>